<name>B9TGD5_RICCO</name>
<feature type="non-terminal residue" evidence="2">
    <location>
        <position position="1"/>
    </location>
</feature>
<evidence type="ECO:0000256" key="1">
    <source>
        <dbReference type="SAM" id="MobiDB-lite"/>
    </source>
</evidence>
<organism evidence="2 3">
    <name type="scientific">Ricinus communis</name>
    <name type="common">Castor bean</name>
    <dbReference type="NCBI Taxonomy" id="3988"/>
    <lineage>
        <taxon>Eukaryota</taxon>
        <taxon>Viridiplantae</taxon>
        <taxon>Streptophyta</taxon>
        <taxon>Embryophyta</taxon>
        <taxon>Tracheophyta</taxon>
        <taxon>Spermatophyta</taxon>
        <taxon>Magnoliopsida</taxon>
        <taxon>eudicotyledons</taxon>
        <taxon>Gunneridae</taxon>
        <taxon>Pentapetalae</taxon>
        <taxon>rosids</taxon>
        <taxon>fabids</taxon>
        <taxon>Malpighiales</taxon>
        <taxon>Euphorbiaceae</taxon>
        <taxon>Acalyphoideae</taxon>
        <taxon>Acalypheae</taxon>
        <taxon>Ricinus</taxon>
    </lineage>
</organism>
<proteinExistence type="predicted"/>
<feature type="non-terminal residue" evidence="2">
    <location>
        <position position="130"/>
    </location>
</feature>
<dbReference type="AlphaFoldDB" id="B9TGD5"/>
<feature type="region of interest" description="Disordered" evidence="1">
    <location>
        <begin position="1"/>
        <end position="92"/>
    </location>
</feature>
<dbReference type="Proteomes" id="UP000008311">
    <property type="component" value="Unassembled WGS sequence"/>
</dbReference>
<evidence type="ECO:0000313" key="3">
    <source>
        <dbReference type="Proteomes" id="UP000008311"/>
    </source>
</evidence>
<protein>
    <submittedName>
        <fullName evidence="2">Uncharacterized protein</fullName>
    </submittedName>
</protein>
<gene>
    <name evidence="2" type="ORF">RCOM_1952480</name>
</gene>
<accession>B9TGD5</accession>
<evidence type="ECO:0000313" key="2">
    <source>
        <dbReference type="EMBL" id="EEF25079.1"/>
    </source>
</evidence>
<reference evidence="3" key="1">
    <citation type="journal article" date="2010" name="Nat. Biotechnol.">
        <title>Draft genome sequence of the oilseed species Ricinus communis.</title>
        <authorList>
            <person name="Chan A.P."/>
            <person name="Crabtree J."/>
            <person name="Zhao Q."/>
            <person name="Lorenzi H."/>
            <person name="Orvis J."/>
            <person name="Puiu D."/>
            <person name="Melake-Berhan A."/>
            <person name="Jones K.M."/>
            <person name="Redman J."/>
            <person name="Chen G."/>
            <person name="Cahoon E.B."/>
            <person name="Gedil M."/>
            <person name="Stanke M."/>
            <person name="Haas B.J."/>
            <person name="Wortman J.R."/>
            <person name="Fraser-Liggett C.M."/>
            <person name="Ravel J."/>
            <person name="Rabinowicz P.D."/>
        </authorList>
    </citation>
    <scope>NUCLEOTIDE SEQUENCE [LARGE SCALE GENOMIC DNA]</scope>
    <source>
        <strain evidence="3">cv. Hale</strain>
    </source>
</reference>
<feature type="compositionally biased region" description="Basic and acidic residues" evidence="1">
    <location>
        <begin position="1"/>
        <end position="23"/>
    </location>
</feature>
<dbReference type="EMBL" id="EQ980576">
    <property type="protein sequence ID" value="EEF25079.1"/>
    <property type="molecule type" value="Genomic_DNA"/>
</dbReference>
<dbReference type="InParanoid" id="B9TGD5"/>
<keyword evidence="3" id="KW-1185">Reference proteome</keyword>
<sequence length="130" mass="13801">ALRGRRDAAHLHDGGVGRGHALEVRAPQRLGTRFQEQQQPDGGDLGMQGRGLAQRMEDQPLADDAQHRHRDGCGQHGRPVAPAPGHHGLEGHEGADHVETAVREIGHVQDAVDQGQAQGHQAVDAAQGQA</sequence>
<feature type="region of interest" description="Disordered" evidence="1">
    <location>
        <begin position="111"/>
        <end position="130"/>
    </location>
</feature>